<proteinExistence type="predicted"/>
<dbReference type="RefSeq" id="YP_010719854.1">
    <property type="nucleotide sequence ID" value="NC_072502.1"/>
</dbReference>
<evidence type="ECO:0000313" key="1">
    <source>
        <dbReference type="EMBL" id="WAX22428.1"/>
    </source>
</evidence>
<protein>
    <submittedName>
        <fullName evidence="1">Uncharacterized protein</fullName>
    </submittedName>
</protein>
<dbReference type="EMBL" id="OP882271">
    <property type="protein sequence ID" value="WAX22428.1"/>
    <property type="molecule type" value="Genomic_DNA"/>
</dbReference>
<accession>A0AAE9VGK7</accession>
<sequence>MAKAVSYTEVATGVVDLVDLLKINAALDMREGR</sequence>
<organism evidence="1 2">
    <name type="scientific">Pseudomonas phage MiCath</name>
    <dbReference type="NCBI Taxonomy" id="3003729"/>
    <lineage>
        <taxon>Viruses</taxon>
        <taxon>Duplodnaviria</taxon>
        <taxon>Heunggongvirae</taxon>
        <taxon>Uroviricota</taxon>
        <taxon>Caudoviricetes</taxon>
        <taxon>Queuovirinae</taxon>
        <taxon>Micathvirus</taxon>
        <taxon>Micathvirus micath</taxon>
    </lineage>
</organism>
<keyword evidence="2" id="KW-1185">Reference proteome</keyword>
<dbReference type="KEGG" id="vg:79412994"/>
<dbReference type="GeneID" id="79412994"/>
<name>A0AAE9VGK7_9CAUD</name>
<dbReference type="Proteomes" id="UP001211688">
    <property type="component" value="Segment"/>
</dbReference>
<evidence type="ECO:0000313" key="2">
    <source>
        <dbReference type="Proteomes" id="UP001211688"/>
    </source>
</evidence>
<reference evidence="1" key="1">
    <citation type="submission" date="2022-11" db="EMBL/GenBank/DDBJ databases">
        <authorList>
            <person name="Jaryenneh J.D."/>
            <person name="Schoeniger J.S."/>
            <person name="Mageeney C.M."/>
        </authorList>
    </citation>
    <scope>NUCLEOTIDE SEQUENCE</scope>
</reference>